<organism evidence="2 3">
    <name type="scientific">Lachnellula cervina</name>
    <dbReference type="NCBI Taxonomy" id="1316786"/>
    <lineage>
        <taxon>Eukaryota</taxon>
        <taxon>Fungi</taxon>
        <taxon>Dikarya</taxon>
        <taxon>Ascomycota</taxon>
        <taxon>Pezizomycotina</taxon>
        <taxon>Leotiomycetes</taxon>
        <taxon>Helotiales</taxon>
        <taxon>Lachnaceae</taxon>
        <taxon>Lachnellula</taxon>
    </lineage>
</organism>
<protein>
    <submittedName>
        <fullName evidence="2">Uncharacterized protein</fullName>
    </submittedName>
</protein>
<dbReference type="Proteomes" id="UP000481288">
    <property type="component" value="Unassembled WGS sequence"/>
</dbReference>
<keyword evidence="3" id="KW-1185">Reference proteome</keyword>
<reference evidence="2 3" key="1">
    <citation type="submission" date="2018-05" db="EMBL/GenBank/DDBJ databases">
        <title>Whole genome sequencing for identification of molecular markers to develop diagnostic detection tools for the regulated plant pathogen Lachnellula willkommii.</title>
        <authorList>
            <person name="Giroux E."/>
            <person name="Bilodeau G."/>
        </authorList>
    </citation>
    <scope>NUCLEOTIDE SEQUENCE [LARGE SCALE GENOMIC DNA]</scope>
    <source>
        <strain evidence="2 3">CBS 625.97</strain>
    </source>
</reference>
<dbReference type="EMBL" id="QGMG01000388">
    <property type="protein sequence ID" value="TVY53990.1"/>
    <property type="molecule type" value="Genomic_DNA"/>
</dbReference>
<comment type="caution">
    <text evidence="2">The sequence shown here is derived from an EMBL/GenBank/DDBJ whole genome shotgun (WGS) entry which is preliminary data.</text>
</comment>
<name>A0A7D8URZ3_9HELO</name>
<dbReference type="AlphaFoldDB" id="A0A7D8URZ3"/>
<dbReference type="OrthoDB" id="10025998at2759"/>
<accession>A0A7D8URZ3</accession>
<evidence type="ECO:0000256" key="1">
    <source>
        <dbReference type="SAM" id="MobiDB-lite"/>
    </source>
</evidence>
<feature type="region of interest" description="Disordered" evidence="1">
    <location>
        <begin position="1"/>
        <end position="21"/>
    </location>
</feature>
<evidence type="ECO:0000313" key="3">
    <source>
        <dbReference type="Proteomes" id="UP000481288"/>
    </source>
</evidence>
<sequence>MSGLKRRRLDTNSWDDRVAPPQSQHPVQIVDLLENYAVFDNLCSHLDVAGINTLRKVTKRWSRHLSAHLTERWNINKKLRRFVTDPKAFRSELGYWDALISGSFALQFFDGVVWEESDLDIFVEYCGNARALGEYLVEKENYKSVKIESHEIYSMHDLVETYIRSCCGGIQEQPTKIQIVLTKGIPIQAILRGFYTTAVVNVITWNKAYSVFPDCTFLERKTYMLQPLDDWFGAQLVKYSSRGWMTLETQWEEDKKPTHSLQGTQRRVGDSHTWTIALNTDGVETSLTPDYVIEYACFSIENTELRQIPITNAQRGPWYNICAVDFESCVLNYRYTYAQSTENSFWIQMGARLDNLTKIEILKMPVDKQPAFFFPAHGMGLKFGEYHKNNYEFETTSSWVFYDDQIPKWHETWRGINNLDE</sequence>
<proteinExistence type="predicted"/>
<gene>
    <name evidence="2" type="ORF">LCER1_G004493</name>
</gene>
<evidence type="ECO:0000313" key="2">
    <source>
        <dbReference type="EMBL" id="TVY53990.1"/>
    </source>
</evidence>